<evidence type="ECO:0000313" key="3">
    <source>
        <dbReference type="Proteomes" id="UP001642484"/>
    </source>
</evidence>
<sequence length="365" mass="42578">MAWSILYSLVFAQLVFLAKCKHNVNLLRRTGISIAHDGEVELPKKHHRHQAKHIGNNHVKKLKKHHTVSQLKVNEIKEIPNCRVEYTCDAHRTRSFGDYARKHIAVYTYNIGSYEGGMRNEDVPCVPSNVDAFLFLDDDTKQRSDSNALNLWKKQGWQVKSISLQAGSEFVTGARLTSKLLKFTPPTWLVNGEWEWLVEFDGNVVLDLHTLGSFLDKYVSKPLLLLDWSYHEDCGDDGFQCFSRELNDMLRTRRKYIEDSKENIEAWERKLAKEHEGISGTRKYTPPYYYETRIILRNLEHERSSEVTQAFRKTYEKCHEIQRDQFLVPYFLWHANLSFDTEALPMRYLADSVGMCMVGTRVGRN</sequence>
<evidence type="ECO:0008006" key="4">
    <source>
        <dbReference type="Google" id="ProtNLM"/>
    </source>
</evidence>
<reference evidence="2 3" key="1">
    <citation type="submission" date="2024-02" db="EMBL/GenBank/DDBJ databases">
        <authorList>
            <person name="Chen Y."/>
            <person name="Shah S."/>
            <person name="Dougan E. K."/>
            <person name="Thang M."/>
            <person name="Chan C."/>
        </authorList>
    </citation>
    <scope>NUCLEOTIDE SEQUENCE [LARGE SCALE GENOMIC DNA]</scope>
</reference>
<feature type="chain" id="PRO_5045470894" description="Glycosyltransferase" evidence="1">
    <location>
        <begin position="21"/>
        <end position="365"/>
    </location>
</feature>
<gene>
    <name evidence="2" type="ORF">CCMP2556_LOCUS3563</name>
</gene>
<dbReference type="Proteomes" id="UP001642484">
    <property type="component" value="Unassembled WGS sequence"/>
</dbReference>
<keyword evidence="3" id="KW-1185">Reference proteome</keyword>
<accession>A0ABP0HVJ8</accession>
<keyword evidence="1" id="KW-0732">Signal</keyword>
<comment type="caution">
    <text evidence="2">The sequence shown here is derived from an EMBL/GenBank/DDBJ whole genome shotgun (WGS) entry which is preliminary data.</text>
</comment>
<dbReference type="EMBL" id="CAXAMN010001425">
    <property type="protein sequence ID" value="CAK8994242.1"/>
    <property type="molecule type" value="Genomic_DNA"/>
</dbReference>
<evidence type="ECO:0000256" key="1">
    <source>
        <dbReference type="SAM" id="SignalP"/>
    </source>
</evidence>
<feature type="signal peptide" evidence="1">
    <location>
        <begin position="1"/>
        <end position="20"/>
    </location>
</feature>
<name>A0ABP0HVJ8_9DINO</name>
<protein>
    <recommendedName>
        <fullName evidence="4">Glycosyltransferase</fullName>
    </recommendedName>
</protein>
<evidence type="ECO:0000313" key="2">
    <source>
        <dbReference type="EMBL" id="CAK8994242.1"/>
    </source>
</evidence>
<proteinExistence type="predicted"/>
<organism evidence="2 3">
    <name type="scientific">Durusdinium trenchii</name>
    <dbReference type="NCBI Taxonomy" id="1381693"/>
    <lineage>
        <taxon>Eukaryota</taxon>
        <taxon>Sar</taxon>
        <taxon>Alveolata</taxon>
        <taxon>Dinophyceae</taxon>
        <taxon>Suessiales</taxon>
        <taxon>Symbiodiniaceae</taxon>
        <taxon>Durusdinium</taxon>
    </lineage>
</organism>